<organism evidence="2">
    <name type="scientific">Arundo donax</name>
    <name type="common">Giant reed</name>
    <name type="synonym">Donax arundinaceus</name>
    <dbReference type="NCBI Taxonomy" id="35708"/>
    <lineage>
        <taxon>Eukaryota</taxon>
        <taxon>Viridiplantae</taxon>
        <taxon>Streptophyta</taxon>
        <taxon>Embryophyta</taxon>
        <taxon>Tracheophyta</taxon>
        <taxon>Spermatophyta</taxon>
        <taxon>Magnoliopsida</taxon>
        <taxon>Liliopsida</taxon>
        <taxon>Poales</taxon>
        <taxon>Poaceae</taxon>
        <taxon>PACMAD clade</taxon>
        <taxon>Arundinoideae</taxon>
        <taxon>Arundineae</taxon>
        <taxon>Arundo</taxon>
    </lineage>
</organism>
<proteinExistence type="predicted"/>
<evidence type="ECO:0000313" key="2">
    <source>
        <dbReference type="EMBL" id="JAD34842.1"/>
    </source>
</evidence>
<reference evidence="2" key="2">
    <citation type="journal article" date="2015" name="Data Brief">
        <title>Shoot transcriptome of the giant reed, Arundo donax.</title>
        <authorList>
            <person name="Barrero R.A."/>
            <person name="Guerrero F.D."/>
            <person name="Moolhuijzen P."/>
            <person name="Goolsby J.A."/>
            <person name="Tidwell J."/>
            <person name="Bellgard S.E."/>
            <person name="Bellgard M.I."/>
        </authorList>
    </citation>
    <scope>NUCLEOTIDE SEQUENCE</scope>
    <source>
        <tissue evidence="2">Shoot tissue taken approximately 20 cm above the soil surface</tissue>
    </source>
</reference>
<dbReference type="AlphaFoldDB" id="A0A0A8ZIZ0"/>
<reference evidence="2" key="1">
    <citation type="submission" date="2014-09" db="EMBL/GenBank/DDBJ databases">
        <authorList>
            <person name="Magalhaes I.L.F."/>
            <person name="Oliveira U."/>
            <person name="Santos F.R."/>
            <person name="Vidigal T.H.D.A."/>
            <person name="Brescovit A.D."/>
            <person name="Santos A.J."/>
        </authorList>
    </citation>
    <scope>NUCLEOTIDE SEQUENCE</scope>
    <source>
        <tissue evidence="2">Shoot tissue taken approximately 20 cm above the soil surface</tissue>
    </source>
</reference>
<evidence type="ECO:0000256" key="1">
    <source>
        <dbReference type="SAM" id="SignalP"/>
    </source>
</evidence>
<accession>A0A0A8ZIZ0</accession>
<dbReference type="EMBL" id="GBRH01263053">
    <property type="protein sequence ID" value="JAD34842.1"/>
    <property type="molecule type" value="Transcribed_RNA"/>
</dbReference>
<feature type="signal peptide" evidence="1">
    <location>
        <begin position="1"/>
        <end position="22"/>
    </location>
</feature>
<name>A0A0A8ZIZ0_ARUDO</name>
<keyword evidence="1" id="KW-0732">Signal</keyword>
<sequence length="40" mass="4511">MHLPGLMWQFCLVGGICVSCSSHYCPHYRLDLVLLKPGHV</sequence>
<protein>
    <submittedName>
        <fullName evidence="2">Uncharacterized protein</fullName>
    </submittedName>
</protein>
<feature type="chain" id="PRO_5002045131" evidence="1">
    <location>
        <begin position="23"/>
        <end position="40"/>
    </location>
</feature>